<dbReference type="PANTHER" id="PTHR15715">
    <property type="entry name" value="CENTROSOMAL PROTEIN OF 170 KDA"/>
    <property type="match status" value="1"/>
</dbReference>
<dbReference type="InterPro" id="IPR000253">
    <property type="entry name" value="FHA_dom"/>
</dbReference>
<keyword evidence="3" id="KW-1185">Reference proteome</keyword>
<name>A0A1Y2ESV4_PROLT</name>
<dbReference type="GO" id="GO:0005737">
    <property type="term" value="C:cytoplasm"/>
    <property type="evidence" value="ECO:0007669"/>
    <property type="project" value="TreeGrafter"/>
</dbReference>
<evidence type="ECO:0000259" key="1">
    <source>
        <dbReference type="PROSITE" id="PS50006"/>
    </source>
</evidence>
<dbReference type="STRING" id="56484.A0A1Y2ESV4"/>
<dbReference type="InterPro" id="IPR051176">
    <property type="entry name" value="Cent_Immune-Sig_Mod"/>
</dbReference>
<dbReference type="InterPro" id="IPR008984">
    <property type="entry name" value="SMAD_FHA_dom_sf"/>
</dbReference>
<dbReference type="OMA" id="CEVWVET"/>
<comment type="caution">
    <text evidence="2">The sequence shown here is derived from an EMBL/GenBank/DDBJ whole genome shotgun (WGS) entry which is preliminary data.</text>
</comment>
<dbReference type="GeneID" id="63783617"/>
<evidence type="ECO:0000313" key="2">
    <source>
        <dbReference type="EMBL" id="ORY74622.1"/>
    </source>
</evidence>
<reference evidence="2 3" key="1">
    <citation type="submission" date="2016-07" db="EMBL/GenBank/DDBJ databases">
        <title>Pervasive Adenine N6-methylation of Active Genes in Fungi.</title>
        <authorList>
            <consortium name="DOE Joint Genome Institute"/>
            <person name="Mondo S.J."/>
            <person name="Dannebaum R.O."/>
            <person name="Kuo R.C."/>
            <person name="Labutti K."/>
            <person name="Haridas S."/>
            <person name="Kuo A."/>
            <person name="Salamov A."/>
            <person name="Ahrendt S.R."/>
            <person name="Lipzen A."/>
            <person name="Sullivan W."/>
            <person name="Andreopoulos W.B."/>
            <person name="Clum A."/>
            <person name="Lindquist E."/>
            <person name="Daum C."/>
            <person name="Ramamoorthy G.K."/>
            <person name="Gryganskyi A."/>
            <person name="Culley D."/>
            <person name="Magnuson J.K."/>
            <person name="James T.Y."/>
            <person name="O'Malley M.A."/>
            <person name="Stajich J.E."/>
            <person name="Spatafora J.W."/>
            <person name="Visel A."/>
            <person name="Grigoriev I.V."/>
        </authorList>
    </citation>
    <scope>NUCLEOTIDE SEQUENCE [LARGE SCALE GENOMIC DNA]</scope>
    <source>
        <strain evidence="2 3">12-1054</strain>
    </source>
</reference>
<dbReference type="SUPFAM" id="SSF49879">
    <property type="entry name" value="SMAD/FHA domain"/>
    <property type="match status" value="1"/>
</dbReference>
<organism evidence="2 3">
    <name type="scientific">Protomyces lactucae-debilis</name>
    <dbReference type="NCBI Taxonomy" id="2754530"/>
    <lineage>
        <taxon>Eukaryota</taxon>
        <taxon>Fungi</taxon>
        <taxon>Dikarya</taxon>
        <taxon>Ascomycota</taxon>
        <taxon>Taphrinomycotina</taxon>
        <taxon>Taphrinomycetes</taxon>
        <taxon>Taphrinales</taxon>
        <taxon>Protomycetaceae</taxon>
        <taxon>Protomyces</taxon>
    </lineage>
</organism>
<feature type="non-terminal residue" evidence="2">
    <location>
        <position position="92"/>
    </location>
</feature>
<dbReference type="EMBL" id="MCFI01000029">
    <property type="protein sequence ID" value="ORY74622.1"/>
    <property type="molecule type" value="Genomic_DNA"/>
</dbReference>
<dbReference type="Gene3D" id="2.60.200.20">
    <property type="match status" value="1"/>
</dbReference>
<dbReference type="Proteomes" id="UP000193685">
    <property type="component" value="Unassembled WGS sequence"/>
</dbReference>
<feature type="domain" description="FHA" evidence="1">
    <location>
        <begin position="1"/>
        <end position="42"/>
    </location>
</feature>
<protein>
    <recommendedName>
        <fullName evidence="1">FHA domain-containing protein</fullName>
    </recommendedName>
</protein>
<dbReference type="RefSeq" id="XP_040722096.1">
    <property type="nucleotide sequence ID" value="XM_040867018.1"/>
</dbReference>
<dbReference type="AlphaFoldDB" id="A0A1Y2ESV4"/>
<dbReference type="Pfam" id="PF00498">
    <property type="entry name" value="FHA"/>
    <property type="match status" value="1"/>
</dbReference>
<gene>
    <name evidence="2" type="ORF">BCR37DRAFT_331232</name>
</gene>
<dbReference type="OrthoDB" id="687730at2759"/>
<evidence type="ECO:0000313" key="3">
    <source>
        <dbReference type="Proteomes" id="UP000193685"/>
    </source>
</evidence>
<dbReference type="PROSITE" id="PS50006">
    <property type="entry name" value="FHA_DOMAIN"/>
    <property type="match status" value="1"/>
</dbReference>
<dbReference type="PANTHER" id="PTHR15715:SF37">
    <property type="entry name" value="LD47843P"/>
    <property type="match status" value="1"/>
</dbReference>
<feature type="non-terminal residue" evidence="2">
    <location>
        <position position="1"/>
    </location>
</feature>
<accession>A0A1Y2ESV4</accession>
<proteinExistence type="predicted"/>
<sequence>NGFFDSKVLSRSHAEVWADARGRVCIKDVRSSNGTFVNGMRLSKENEESEVRELYPGDTLELGIDILNDETGTIVHRKVSARVDYAGAPQDS</sequence>